<protein>
    <submittedName>
        <fullName evidence="2">Uncharacterized protein</fullName>
    </submittedName>
</protein>
<comment type="caution">
    <text evidence="2">The sequence shown here is derived from an EMBL/GenBank/DDBJ whole genome shotgun (WGS) entry which is preliminary data.</text>
</comment>
<proteinExistence type="predicted"/>
<organism evidence="2 3">
    <name type="scientific">Popillia japonica</name>
    <name type="common">Japanese beetle</name>
    <dbReference type="NCBI Taxonomy" id="7064"/>
    <lineage>
        <taxon>Eukaryota</taxon>
        <taxon>Metazoa</taxon>
        <taxon>Ecdysozoa</taxon>
        <taxon>Arthropoda</taxon>
        <taxon>Hexapoda</taxon>
        <taxon>Insecta</taxon>
        <taxon>Pterygota</taxon>
        <taxon>Neoptera</taxon>
        <taxon>Endopterygota</taxon>
        <taxon>Coleoptera</taxon>
        <taxon>Polyphaga</taxon>
        <taxon>Scarabaeiformia</taxon>
        <taxon>Scarabaeidae</taxon>
        <taxon>Rutelinae</taxon>
        <taxon>Popillia</taxon>
    </lineage>
</organism>
<name>A0AAW1MYW1_POPJA</name>
<evidence type="ECO:0000313" key="2">
    <source>
        <dbReference type="EMBL" id="KAK9751618.1"/>
    </source>
</evidence>
<dbReference type="AlphaFoldDB" id="A0AAW1MYW1"/>
<sequence length="95" mass="11157">MVKIEDEERNRNSKKFYQMINKRKINNEITVNNIKNKAGQVTENEEQTKTAWTEHFKELLTETSINETELVKTTENENNISIDDEEIGRPTKEDG</sequence>
<gene>
    <name evidence="2" type="ORF">QE152_g4809</name>
</gene>
<reference evidence="2 3" key="1">
    <citation type="journal article" date="2024" name="BMC Genomics">
        <title>De novo assembly and annotation of Popillia japonica's genome with initial clues to its potential as an invasive pest.</title>
        <authorList>
            <person name="Cucini C."/>
            <person name="Boschi S."/>
            <person name="Funari R."/>
            <person name="Cardaioli E."/>
            <person name="Iannotti N."/>
            <person name="Marturano G."/>
            <person name="Paoli F."/>
            <person name="Bruttini M."/>
            <person name="Carapelli A."/>
            <person name="Frati F."/>
            <person name="Nardi F."/>
        </authorList>
    </citation>
    <scope>NUCLEOTIDE SEQUENCE [LARGE SCALE GENOMIC DNA]</scope>
    <source>
        <strain evidence="2">DMR45628</strain>
    </source>
</reference>
<feature type="region of interest" description="Disordered" evidence="1">
    <location>
        <begin position="75"/>
        <end position="95"/>
    </location>
</feature>
<dbReference type="Proteomes" id="UP001458880">
    <property type="component" value="Unassembled WGS sequence"/>
</dbReference>
<evidence type="ECO:0000313" key="3">
    <source>
        <dbReference type="Proteomes" id="UP001458880"/>
    </source>
</evidence>
<dbReference type="EMBL" id="JASPKY010000026">
    <property type="protein sequence ID" value="KAK9751618.1"/>
    <property type="molecule type" value="Genomic_DNA"/>
</dbReference>
<keyword evidence="3" id="KW-1185">Reference proteome</keyword>
<accession>A0AAW1MYW1</accession>
<evidence type="ECO:0000256" key="1">
    <source>
        <dbReference type="SAM" id="MobiDB-lite"/>
    </source>
</evidence>